<accession>A0A917KZB9</accession>
<dbReference type="InterPro" id="IPR036162">
    <property type="entry name" value="Resolvase-like_N_sf"/>
</dbReference>
<dbReference type="GO" id="GO:0003677">
    <property type="term" value="F:DNA binding"/>
    <property type="evidence" value="ECO:0007669"/>
    <property type="project" value="InterPro"/>
</dbReference>
<evidence type="ECO:0000259" key="1">
    <source>
        <dbReference type="PROSITE" id="PS51737"/>
    </source>
</evidence>
<dbReference type="AlphaFoldDB" id="A0A917KZB9"/>
<dbReference type="Gene3D" id="3.90.1750.20">
    <property type="entry name" value="Putative Large Serine Recombinase, Chain B, Domain 2"/>
    <property type="match status" value="1"/>
</dbReference>
<protein>
    <recommendedName>
        <fullName evidence="1">Recombinase domain-containing protein</fullName>
    </recommendedName>
</protein>
<dbReference type="PROSITE" id="PS51737">
    <property type="entry name" value="RECOMBINASE_DNA_BIND"/>
    <property type="match status" value="1"/>
</dbReference>
<dbReference type="Pfam" id="PF07508">
    <property type="entry name" value="Recombinase"/>
    <property type="match status" value="1"/>
</dbReference>
<dbReference type="Pfam" id="PF13408">
    <property type="entry name" value="Zn_ribbon_recom"/>
    <property type="match status" value="1"/>
</dbReference>
<dbReference type="InterPro" id="IPR011109">
    <property type="entry name" value="DNA_bind_recombinase_dom"/>
</dbReference>
<keyword evidence="3" id="KW-1185">Reference proteome</keyword>
<sequence>MAALHDAAGPISGGPLTSSALLCDWARESPGPRVSGLSPAGLRFAFYGRMSTEDHQDPATSKAWQLMGAQALVSGHGRIVAEFFDTGHSRTVPWARRPEAAALLVAMADPEREFDAVVIGSSERAFYGNQFASMAPLFEHYGVQVWVPELGGAVDPKVADQEELMILLGILSKREIARARIRTRAAMTVQARDQGRYLGGRPPYGYRLVDAGPHPNRALARRGVCAQRLAVHPECGPIVSWIFAQRLAGHSMARITRALNDAHIPCPAAADTARNPHRTGRRWVLQSVRAILANPRYTGRQVWNRQRTDHDLINPDNTSLGHRDVMRWNTPVDWIISARPAHPPLVSEAGFIAVQQIRPRRQPAPGRTYRLAGLLCCGVCGRRMESHWVHQNAGYRCRHGHTSATRPDPARTRNAYVREDQVLPHLPALHLRLTGRISTAGPASPPAGPASPPTLEQAIAHLRDQEITLVYDHAARTLTADTPRAERITIG</sequence>
<dbReference type="PANTHER" id="PTHR30461">
    <property type="entry name" value="DNA-INVERTASE FROM LAMBDOID PROPHAGE"/>
    <property type="match status" value="1"/>
</dbReference>
<dbReference type="InterPro" id="IPR038109">
    <property type="entry name" value="DNA_bind_recomb_sf"/>
</dbReference>
<gene>
    <name evidence="2" type="ORF">GCM10010121_049410</name>
</gene>
<dbReference type="InterPro" id="IPR025827">
    <property type="entry name" value="Zn_ribbon_recom_dom"/>
</dbReference>
<evidence type="ECO:0000313" key="3">
    <source>
        <dbReference type="Proteomes" id="UP000657574"/>
    </source>
</evidence>
<reference evidence="2" key="1">
    <citation type="journal article" date="2014" name="Int. J. Syst. Evol. Microbiol.">
        <title>Complete genome sequence of Corynebacterium casei LMG S-19264T (=DSM 44701T), isolated from a smear-ripened cheese.</title>
        <authorList>
            <consortium name="US DOE Joint Genome Institute (JGI-PGF)"/>
            <person name="Walter F."/>
            <person name="Albersmeier A."/>
            <person name="Kalinowski J."/>
            <person name="Ruckert C."/>
        </authorList>
    </citation>
    <scope>NUCLEOTIDE SEQUENCE</scope>
    <source>
        <strain evidence="2">JCM 3086</strain>
    </source>
</reference>
<evidence type="ECO:0000313" key="2">
    <source>
        <dbReference type="EMBL" id="GGJ32369.1"/>
    </source>
</evidence>
<dbReference type="SMART" id="SM00857">
    <property type="entry name" value="Resolvase"/>
    <property type="match status" value="1"/>
</dbReference>
<name>A0A917KZB9_9ACTN</name>
<comment type="caution">
    <text evidence="2">The sequence shown here is derived from an EMBL/GenBank/DDBJ whole genome shotgun (WGS) entry which is preliminary data.</text>
</comment>
<dbReference type="PANTHER" id="PTHR30461:SF23">
    <property type="entry name" value="DNA RECOMBINASE-RELATED"/>
    <property type="match status" value="1"/>
</dbReference>
<dbReference type="GO" id="GO:0000150">
    <property type="term" value="F:DNA strand exchange activity"/>
    <property type="evidence" value="ECO:0007669"/>
    <property type="project" value="InterPro"/>
</dbReference>
<reference evidence="2" key="2">
    <citation type="submission" date="2020-09" db="EMBL/GenBank/DDBJ databases">
        <authorList>
            <person name="Sun Q."/>
            <person name="Ohkuma M."/>
        </authorList>
    </citation>
    <scope>NUCLEOTIDE SEQUENCE</scope>
    <source>
        <strain evidence="2">JCM 3086</strain>
    </source>
</reference>
<dbReference type="EMBL" id="BMQA01000017">
    <property type="protein sequence ID" value="GGJ32369.1"/>
    <property type="molecule type" value="Genomic_DNA"/>
</dbReference>
<dbReference type="InterPro" id="IPR006119">
    <property type="entry name" value="Resolv_N"/>
</dbReference>
<dbReference type="Pfam" id="PF00239">
    <property type="entry name" value="Resolvase"/>
    <property type="match status" value="1"/>
</dbReference>
<proteinExistence type="predicted"/>
<feature type="domain" description="Recombinase" evidence="1">
    <location>
        <begin position="203"/>
        <end position="364"/>
    </location>
</feature>
<organism evidence="2 3">
    <name type="scientific">Streptomyces brasiliensis</name>
    <dbReference type="NCBI Taxonomy" id="1954"/>
    <lineage>
        <taxon>Bacteria</taxon>
        <taxon>Bacillati</taxon>
        <taxon>Actinomycetota</taxon>
        <taxon>Actinomycetes</taxon>
        <taxon>Kitasatosporales</taxon>
        <taxon>Streptomycetaceae</taxon>
        <taxon>Streptomyces</taxon>
    </lineage>
</organism>
<dbReference type="Gene3D" id="3.40.50.1390">
    <property type="entry name" value="Resolvase, N-terminal catalytic domain"/>
    <property type="match status" value="1"/>
</dbReference>
<dbReference type="InterPro" id="IPR050639">
    <property type="entry name" value="SSR_resolvase"/>
</dbReference>
<dbReference type="Proteomes" id="UP000657574">
    <property type="component" value="Unassembled WGS sequence"/>
</dbReference>